<evidence type="ECO:0000313" key="1">
    <source>
        <dbReference type="EMBL" id="SOQ34848.1"/>
    </source>
</evidence>
<gene>
    <name evidence="1" type="ORF">SFRICE_024628</name>
</gene>
<reference evidence="1" key="1">
    <citation type="submission" date="2016-07" db="EMBL/GenBank/DDBJ databases">
        <authorList>
            <person name="Bretaudeau A."/>
        </authorList>
    </citation>
    <scope>NUCLEOTIDE SEQUENCE</scope>
    <source>
        <strain evidence="1">Rice</strain>
        <tissue evidence="1">Whole body</tissue>
    </source>
</reference>
<dbReference type="EMBL" id="ODYU01000318">
    <property type="protein sequence ID" value="SOQ34848.1"/>
    <property type="molecule type" value="Genomic_DNA"/>
</dbReference>
<dbReference type="AlphaFoldDB" id="A0A2H1V1W9"/>
<accession>A0A2H1V1W9</accession>
<organism evidence="1">
    <name type="scientific">Spodoptera frugiperda</name>
    <name type="common">Fall armyworm</name>
    <dbReference type="NCBI Taxonomy" id="7108"/>
    <lineage>
        <taxon>Eukaryota</taxon>
        <taxon>Metazoa</taxon>
        <taxon>Ecdysozoa</taxon>
        <taxon>Arthropoda</taxon>
        <taxon>Hexapoda</taxon>
        <taxon>Insecta</taxon>
        <taxon>Pterygota</taxon>
        <taxon>Neoptera</taxon>
        <taxon>Endopterygota</taxon>
        <taxon>Lepidoptera</taxon>
        <taxon>Glossata</taxon>
        <taxon>Ditrysia</taxon>
        <taxon>Noctuoidea</taxon>
        <taxon>Noctuidae</taxon>
        <taxon>Amphipyrinae</taxon>
        <taxon>Spodoptera</taxon>
    </lineage>
</organism>
<proteinExistence type="predicted"/>
<name>A0A2H1V1W9_SPOFR</name>
<sequence length="173" mass="18764">MAEIFGSNYTQLRYMRILIPYPIVSDCIGGAASVVLRCTLRYATRCIYGTIHVLVRANYPPSQSPQSLIPQQPKFLTQASNALVTPLVFRVYMGGGDCLPLRNPSLRPCVPSIGLNKSTGVGAGRLDLSDTTAEQKTDVKQRLRCVSFPQLAAWAVDSVDTGPRSPATNTAPH</sequence>
<protein>
    <submittedName>
        <fullName evidence="1">SFRICE_024628</fullName>
    </submittedName>
</protein>